<comment type="caution">
    <text evidence="1">The sequence shown here is derived from an EMBL/GenBank/DDBJ whole genome shotgun (WGS) entry which is preliminary data.</text>
</comment>
<dbReference type="Proteomes" id="UP001422759">
    <property type="component" value="Unassembled WGS sequence"/>
</dbReference>
<protein>
    <submittedName>
        <fullName evidence="1">DUF742 domain-containing protein</fullName>
    </submittedName>
</protein>
<keyword evidence="2" id="KW-1185">Reference proteome</keyword>
<sequence length="119" mass="12749">MSAAGQDWDEGSPERLYVITRGRSGTAGQSTFDLVTLIVSRSEPTPTMQPEHAAILRICGSPLSVAEISAYLRLPVSVVTVLLADLRAEGRIEARACVPPAILPDRALLEAVIRGLQKL</sequence>
<proteinExistence type="predicted"/>
<evidence type="ECO:0000313" key="1">
    <source>
        <dbReference type="EMBL" id="GAA2149130.1"/>
    </source>
</evidence>
<dbReference type="InterPro" id="IPR007995">
    <property type="entry name" value="DUF742"/>
</dbReference>
<dbReference type="PANTHER" id="PTHR36221">
    <property type="entry name" value="DUF742 DOMAIN-CONTAINING PROTEIN"/>
    <property type="match status" value="1"/>
</dbReference>
<dbReference type="PANTHER" id="PTHR36221:SF1">
    <property type="entry name" value="DUF742 DOMAIN-CONTAINING PROTEIN"/>
    <property type="match status" value="1"/>
</dbReference>
<evidence type="ECO:0000313" key="2">
    <source>
        <dbReference type="Proteomes" id="UP001422759"/>
    </source>
</evidence>
<gene>
    <name evidence="1" type="ORF">GCM10009760_41980</name>
</gene>
<name>A0ABP5LQ15_9ACTN</name>
<accession>A0ABP5LQ15</accession>
<dbReference type="RefSeq" id="WP_344467321.1">
    <property type="nucleotide sequence ID" value="NZ_BAAANT010000025.1"/>
</dbReference>
<dbReference type="EMBL" id="BAAANT010000025">
    <property type="protein sequence ID" value="GAA2149130.1"/>
    <property type="molecule type" value="Genomic_DNA"/>
</dbReference>
<reference evidence="2" key="1">
    <citation type="journal article" date="2019" name="Int. J. Syst. Evol. Microbiol.">
        <title>The Global Catalogue of Microorganisms (GCM) 10K type strain sequencing project: providing services to taxonomists for standard genome sequencing and annotation.</title>
        <authorList>
            <consortium name="The Broad Institute Genomics Platform"/>
            <consortium name="The Broad Institute Genome Sequencing Center for Infectious Disease"/>
            <person name="Wu L."/>
            <person name="Ma J."/>
        </authorList>
    </citation>
    <scope>NUCLEOTIDE SEQUENCE [LARGE SCALE GENOMIC DNA]</scope>
    <source>
        <strain evidence="2">JCM 14560</strain>
    </source>
</reference>
<dbReference type="Pfam" id="PF05331">
    <property type="entry name" value="DUF742"/>
    <property type="match status" value="1"/>
</dbReference>
<organism evidence="1 2">
    <name type="scientific">Kitasatospora kazusensis</name>
    <dbReference type="NCBI Taxonomy" id="407974"/>
    <lineage>
        <taxon>Bacteria</taxon>
        <taxon>Bacillati</taxon>
        <taxon>Actinomycetota</taxon>
        <taxon>Actinomycetes</taxon>
        <taxon>Kitasatosporales</taxon>
        <taxon>Streptomycetaceae</taxon>
        <taxon>Kitasatospora</taxon>
    </lineage>
</organism>